<accession>A0A8T2K301</accession>
<evidence type="ECO:0000256" key="1">
    <source>
        <dbReference type="SAM" id="MobiDB-lite"/>
    </source>
</evidence>
<gene>
    <name evidence="2" type="ORF">GDO86_016619</name>
</gene>
<proteinExistence type="predicted"/>
<feature type="region of interest" description="Disordered" evidence="1">
    <location>
        <begin position="32"/>
        <end position="51"/>
    </location>
</feature>
<comment type="caution">
    <text evidence="2">The sequence shown here is derived from an EMBL/GenBank/DDBJ whole genome shotgun (WGS) entry which is preliminary data.</text>
</comment>
<protein>
    <submittedName>
        <fullName evidence="2">Uncharacterized protein</fullName>
    </submittedName>
</protein>
<dbReference type="EMBL" id="JAACNH010000003">
    <property type="protein sequence ID" value="KAG8450000.1"/>
    <property type="molecule type" value="Genomic_DNA"/>
</dbReference>
<organism evidence="2 3">
    <name type="scientific">Hymenochirus boettgeri</name>
    <name type="common">Congo dwarf clawed frog</name>
    <dbReference type="NCBI Taxonomy" id="247094"/>
    <lineage>
        <taxon>Eukaryota</taxon>
        <taxon>Metazoa</taxon>
        <taxon>Chordata</taxon>
        <taxon>Craniata</taxon>
        <taxon>Vertebrata</taxon>
        <taxon>Euteleostomi</taxon>
        <taxon>Amphibia</taxon>
        <taxon>Batrachia</taxon>
        <taxon>Anura</taxon>
        <taxon>Pipoidea</taxon>
        <taxon>Pipidae</taxon>
        <taxon>Pipinae</taxon>
        <taxon>Hymenochirus</taxon>
    </lineage>
</organism>
<dbReference type="Proteomes" id="UP000812440">
    <property type="component" value="Chromosome 8_10"/>
</dbReference>
<dbReference type="AlphaFoldDB" id="A0A8T2K301"/>
<evidence type="ECO:0000313" key="2">
    <source>
        <dbReference type="EMBL" id="KAG8450000.1"/>
    </source>
</evidence>
<reference evidence="2" key="1">
    <citation type="thesis" date="2020" institute="ProQuest LLC" country="789 East Eisenhower Parkway, Ann Arbor, MI, USA">
        <title>Comparative Genomics and Chromosome Evolution.</title>
        <authorList>
            <person name="Mudd A.B."/>
        </authorList>
    </citation>
    <scope>NUCLEOTIDE SEQUENCE</scope>
    <source>
        <strain evidence="2">Female2</strain>
        <tissue evidence="2">Blood</tissue>
    </source>
</reference>
<keyword evidence="3" id="KW-1185">Reference proteome</keyword>
<evidence type="ECO:0000313" key="3">
    <source>
        <dbReference type="Proteomes" id="UP000812440"/>
    </source>
</evidence>
<sequence>MLFWWVQHSPPLPGADTPTHADNVFLRSNKTSFSESKTELTTQRSEWTTKK</sequence>
<name>A0A8T2K301_9PIPI</name>